<dbReference type="InterPro" id="IPR018094">
    <property type="entry name" value="Thymidylate_kinase"/>
</dbReference>
<comment type="function">
    <text evidence="10 11">Phosphorylation of dTMP to form dTDP in both de novo and salvage pathways of dTTP synthesis.</text>
</comment>
<dbReference type="PANTHER" id="PTHR10344">
    <property type="entry name" value="THYMIDYLATE KINASE"/>
    <property type="match status" value="1"/>
</dbReference>
<dbReference type="InterPro" id="IPR039430">
    <property type="entry name" value="Thymidylate_kin-like_dom"/>
</dbReference>
<accession>A0A7C1BDX8</accession>
<sequence>MGRWGFLISFEGVEGSGKTTLAQSLYNRFLEEGFKTVFTREPGGTRAGEKIRSILLERDFPLDPWAEALLLIAARRENVKEVIYPALSNGHIVITDRFSDSTLAYQGYGRGLPLKPLSRVNKIGTNGLKPNLTFLVDLPAEVGLSRIEGRELDTIEREELEFHQRVREGYLKLARRAKKRFYVLDGTRKREELIEEVYNVSIARLEQKGGLNKYRKKR</sequence>
<dbReference type="AlphaFoldDB" id="A0A7C1BDX8"/>
<evidence type="ECO:0000256" key="10">
    <source>
        <dbReference type="ARBA" id="ARBA00057735"/>
    </source>
</evidence>
<dbReference type="Pfam" id="PF02223">
    <property type="entry name" value="Thymidylate_kin"/>
    <property type="match status" value="1"/>
</dbReference>
<dbReference type="PANTHER" id="PTHR10344:SF4">
    <property type="entry name" value="UMP-CMP KINASE 2, MITOCHONDRIAL"/>
    <property type="match status" value="1"/>
</dbReference>
<proteinExistence type="inferred from homology"/>
<dbReference type="InterPro" id="IPR018095">
    <property type="entry name" value="Thymidylate_kin_CS"/>
</dbReference>
<dbReference type="GO" id="GO:0004798">
    <property type="term" value="F:dTMP kinase activity"/>
    <property type="evidence" value="ECO:0007669"/>
    <property type="project" value="UniProtKB-UniRule"/>
</dbReference>
<feature type="binding site" evidence="11">
    <location>
        <begin position="12"/>
        <end position="19"/>
    </location>
    <ligand>
        <name>ATP</name>
        <dbReference type="ChEBI" id="CHEBI:30616"/>
    </ligand>
</feature>
<evidence type="ECO:0000313" key="13">
    <source>
        <dbReference type="EMBL" id="HDM89794.1"/>
    </source>
</evidence>
<comment type="similarity">
    <text evidence="1 11">Belongs to the thymidylate kinase family.</text>
</comment>
<dbReference type="PROSITE" id="PS01331">
    <property type="entry name" value="THYMIDYLATE_KINASE"/>
    <property type="match status" value="1"/>
</dbReference>
<evidence type="ECO:0000259" key="12">
    <source>
        <dbReference type="Pfam" id="PF02223"/>
    </source>
</evidence>
<keyword evidence="6 11" id="KW-0547">Nucleotide-binding</keyword>
<dbReference type="EC" id="2.7.4.9" evidence="2 11"/>
<dbReference type="FunFam" id="3.40.50.300:FF:000225">
    <property type="entry name" value="Thymidylate kinase"/>
    <property type="match status" value="1"/>
</dbReference>
<dbReference type="InterPro" id="IPR027417">
    <property type="entry name" value="P-loop_NTPase"/>
</dbReference>
<dbReference type="Proteomes" id="UP000885931">
    <property type="component" value="Unassembled WGS sequence"/>
</dbReference>
<reference evidence="13" key="1">
    <citation type="journal article" date="2020" name="mSystems">
        <title>Genome- and Community-Level Interaction Insights into Carbon Utilization and Element Cycling Functions of Hydrothermarchaeota in Hydrothermal Sediment.</title>
        <authorList>
            <person name="Zhou Z."/>
            <person name="Liu Y."/>
            <person name="Xu W."/>
            <person name="Pan J."/>
            <person name="Luo Z.H."/>
            <person name="Li M."/>
        </authorList>
    </citation>
    <scope>NUCLEOTIDE SEQUENCE [LARGE SCALE GENOMIC DNA]</scope>
    <source>
        <strain evidence="13">HyVt-237</strain>
    </source>
</reference>
<protein>
    <recommendedName>
        <fullName evidence="3 11">Thymidylate kinase</fullName>
        <ecNumber evidence="2 11">2.7.4.9</ecNumber>
    </recommendedName>
    <alternativeName>
        <fullName evidence="11">dTMP kinase</fullName>
    </alternativeName>
</protein>
<feature type="domain" description="Thymidylate kinase-like" evidence="12">
    <location>
        <begin position="10"/>
        <end position="196"/>
    </location>
</feature>
<evidence type="ECO:0000256" key="2">
    <source>
        <dbReference type="ARBA" id="ARBA00012980"/>
    </source>
</evidence>
<organism evidence="13">
    <name type="scientific">candidate division WOR-3 bacterium</name>
    <dbReference type="NCBI Taxonomy" id="2052148"/>
    <lineage>
        <taxon>Bacteria</taxon>
        <taxon>Bacteria division WOR-3</taxon>
    </lineage>
</organism>
<dbReference type="GO" id="GO:0006235">
    <property type="term" value="P:dTTP biosynthetic process"/>
    <property type="evidence" value="ECO:0007669"/>
    <property type="project" value="UniProtKB-UniRule"/>
</dbReference>
<evidence type="ECO:0000256" key="3">
    <source>
        <dbReference type="ARBA" id="ARBA00017144"/>
    </source>
</evidence>
<comment type="catalytic activity">
    <reaction evidence="9 11">
        <text>dTMP + ATP = dTDP + ADP</text>
        <dbReference type="Rhea" id="RHEA:13517"/>
        <dbReference type="ChEBI" id="CHEBI:30616"/>
        <dbReference type="ChEBI" id="CHEBI:58369"/>
        <dbReference type="ChEBI" id="CHEBI:63528"/>
        <dbReference type="ChEBI" id="CHEBI:456216"/>
        <dbReference type="EC" id="2.7.4.9"/>
    </reaction>
</comment>
<dbReference type="GO" id="GO:0005524">
    <property type="term" value="F:ATP binding"/>
    <property type="evidence" value="ECO:0007669"/>
    <property type="project" value="UniProtKB-UniRule"/>
</dbReference>
<name>A0A7C1BDX8_UNCW3</name>
<evidence type="ECO:0000256" key="7">
    <source>
        <dbReference type="ARBA" id="ARBA00022777"/>
    </source>
</evidence>
<keyword evidence="4 11" id="KW-0808">Transferase</keyword>
<dbReference type="EMBL" id="DRBW01000043">
    <property type="protein sequence ID" value="HDM89794.1"/>
    <property type="molecule type" value="Genomic_DNA"/>
</dbReference>
<evidence type="ECO:0000256" key="11">
    <source>
        <dbReference type="HAMAP-Rule" id="MF_00165"/>
    </source>
</evidence>
<keyword evidence="8 11" id="KW-0067">ATP-binding</keyword>
<gene>
    <name evidence="11" type="primary">tmk</name>
    <name evidence="13" type="ORF">ENG67_01120</name>
</gene>
<keyword evidence="5 11" id="KW-0545">Nucleotide biosynthesis</keyword>
<evidence type="ECO:0000256" key="4">
    <source>
        <dbReference type="ARBA" id="ARBA00022679"/>
    </source>
</evidence>
<dbReference type="GO" id="GO:0006227">
    <property type="term" value="P:dUDP biosynthetic process"/>
    <property type="evidence" value="ECO:0007669"/>
    <property type="project" value="TreeGrafter"/>
</dbReference>
<dbReference type="SUPFAM" id="SSF52540">
    <property type="entry name" value="P-loop containing nucleoside triphosphate hydrolases"/>
    <property type="match status" value="1"/>
</dbReference>
<dbReference type="CDD" id="cd01672">
    <property type="entry name" value="TMPK"/>
    <property type="match status" value="1"/>
</dbReference>
<evidence type="ECO:0000256" key="6">
    <source>
        <dbReference type="ARBA" id="ARBA00022741"/>
    </source>
</evidence>
<dbReference type="GO" id="GO:0005829">
    <property type="term" value="C:cytosol"/>
    <property type="evidence" value="ECO:0007669"/>
    <property type="project" value="TreeGrafter"/>
</dbReference>
<evidence type="ECO:0000256" key="1">
    <source>
        <dbReference type="ARBA" id="ARBA00009776"/>
    </source>
</evidence>
<evidence type="ECO:0000256" key="8">
    <source>
        <dbReference type="ARBA" id="ARBA00022840"/>
    </source>
</evidence>
<comment type="caution">
    <text evidence="13">The sequence shown here is derived from an EMBL/GenBank/DDBJ whole genome shotgun (WGS) entry which is preliminary data.</text>
</comment>
<dbReference type="NCBIfam" id="TIGR00041">
    <property type="entry name" value="DTMP_kinase"/>
    <property type="match status" value="1"/>
</dbReference>
<dbReference type="HAMAP" id="MF_00165">
    <property type="entry name" value="Thymidylate_kinase"/>
    <property type="match status" value="1"/>
</dbReference>
<dbReference type="Gene3D" id="3.40.50.300">
    <property type="entry name" value="P-loop containing nucleotide triphosphate hydrolases"/>
    <property type="match status" value="1"/>
</dbReference>
<dbReference type="GO" id="GO:0006233">
    <property type="term" value="P:dTDP biosynthetic process"/>
    <property type="evidence" value="ECO:0007669"/>
    <property type="project" value="InterPro"/>
</dbReference>
<evidence type="ECO:0000256" key="9">
    <source>
        <dbReference type="ARBA" id="ARBA00048743"/>
    </source>
</evidence>
<evidence type="ECO:0000256" key="5">
    <source>
        <dbReference type="ARBA" id="ARBA00022727"/>
    </source>
</evidence>
<keyword evidence="7 11" id="KW-0418">Kinase</keyword>